<gene>
    <name evidence="1" type="ORF">EV207_11472</name>
</gene>
<sequence length="66" mass="7671">MFFCIVIHPPCVLFPFYEIAEKIQHKYHSYGIMISKKQLSGVKLIKLHVENGKFARGDTVLAREFC</sequence>
<accession>A0A4R2P2Z7</accession>
<evidence type="ECO:0000313" key="1">
    <source>
        <dbReference type="EMBL" id="TCP28947.1"/>
    </source>
</evidence>
<comment type="caution">
    <text evidence="1">The sequence shown here is derived from an EMBL/GenBank/DDBJ whole genome shotgun (WGS) entry which is preliminary data.</text>
</comment>
<reference evidence="1 2" key="1">
    <citation type="submission" date="2019-03" db="EMBL/GenBank/DDBJ databases">
        <title>Genomic Encyclopedia of Type Strains, Phase IV (KMG-IV): sequencing the most valuable type-strain genomes for metagenomic binning, comparative biology and taxonomic classification.</title>
        <authorList>
            <person name="Goeker M."/>
        </authorList>
    </citation>
    <scope>NUCLEOTIDE SEQUENCE [LARGE SCALE GENOMIC DNA]</scope>
    <source>
        <strain evidence="1 2">DSM 19377</strain>
    </source>
</reference>
<organism evidence="1 2">
    <name type="scientific">Scopulibacillus darangshiensis</name>
    <dbReference type="NCBI Taxonomy" id="442528"/>
    <lineage>
        <taxon>Bacteria</taxon>
        <taxon>Bacillati</taxon>
        <taxon>Bacillota</taxon>
        <taxon>Bacilli</taxon>
        <taxon>Bacillales</taxon>
        <taxon>Sporolactobacillaceae</taxon>
        <taxon>Scopulibacillus</taxon>
    </lineage>
</organism>
<evidence type="ECO:0000313" key="2">
    <source>
        <dbReference type="Proteomes" id="UP000295416"/>
    </source>
</evidence>
<dbReference type="Proteomes" id="UP000295416">
    <property type="component" value="Unassembled WGS sequence"/>
</dbReference>
<keyword evidence="2" id="KW-1185">Reference proteome</keyword>
<protein>
    <submittedName>
        <fullName evidence="1">Uncharacterized protein</fullName>
    </submittedName>
</protein>
<name>A0A4R2P2Z7_9BACL</name>
<proteinExistence type="predicted"/>
<dbReference type="EMBL" id="SLXK01000014">
    <property type="protein sequence ID" value="TCP28947.1"/>
    <property type="molecule type" value="Genomic_DNA"/>
</dbReference>
<dbReference type="AlphaFoldDB" id="A0A4R2P2Z7"/>